<evidence type="ECO:0000256" key="1">
    <source>
        <dbReference type="SAM" id="MobiDB-lite"/>
    </source>
</evidence>
<accession>A0A6S7J2G8</accession>
<feature type="compositionally biased region" description="Acidic residues" evidence="1">
    <location>
        <begin position="136"/>
        <end position="151"/>
    </location>
</feature>
<feature type="region of interest" description="Disordered" evidence="1">
    <location>
        <begin position="123"/>
        <end position="152"/>
    </location>
</feature>
<dbReference type="AlphaFoldDB" id="A0A6S7J2G8"/>
<keyword evidence="4" id="KW-1185">Reference proteome</keyword>
<protein>
    <submittedName>
        <fullName evidence="3">Uncharacterized protein</fullName>
    </submittedName>
</protein>
<feature type="transmembrane region" description="Helical" evidence="2">
    <location>
        <begin position="223"/>
        <end position="244"/>
    </location>
</feature>
<proteinExistence type="predicted"/>
<keyword evidence="2" id="KW-1133">Transmembrane helix</keyword>
<organism evidence="3 4">
    <name type="scientific">Paramuricea clavata</name>
    <name type="common">Red gorgonian</name>
    <name type="synonym">Violescent sea-whip</name>
    <dbReference type="NCBI Taxonomy" id="317549"/>
    <lineage>
        <taxon>Eukaryota</taxon>
        <taxon>Metazoa</taxon>
        <taxon>Cnidaria</taxon>
        <taxon>Anthozoa</taxon>
        <taxon>Octocorallia</taxon>
        <taxon>Malacalcyonacea</taxon>
        <taxon>Plexauridae</taxon>
        <taxon>Paramuricea</taxon>
    </lineage>
</organism>
<keyword evidence="2" id="KW-0472">Membrane</keyword>
<name>A0A6S7J2G8_PARCT</name>
<evidence type="ECO:0000313" key="3">
    <source>
        <dbReference type="EMBL" id="CAB4026046.1"/>
    </source>
</evidence>
<keyword evidence="2" id="KW-0812">Transmembrane</keyword>
<comment type="caution">
    <text evidence="3">The sequence shown here is derived from an EMBL/GenBank/DDBJ whole genome shotgun (WGS) entry which is preliminary data.</text>
</comment>
<dbReference type="EMBL" id="CACRXK020013975">
    <property type="protein sequence ID" value="CAB4026046.1"/>
    <property type="molecule type" value="Genomic_DNA"/>
</dbReference>
<sequence>MENIFLKWKHSSVDAVSFFVQLYARPVKNSWKRISWWFLAHNIVTFAIPLYDYELAQAVSGSAYHSKHLPQFTCYLIFIVTIWLAPTVVGELIKRRERKFMERINDISPWLLEAESHSLGEVHSVRSGTHSHGEQEIDSLGEEDSFGDTENDSVPLLASNNDDLNLTLNPRQTASQYSIGSTSAEGSDIAPTLSEYTFASRGEELRNFLRFLKRRTPGLVSRGYSLQLNLSLISLIGGAISFLIKLNSMNSDDIVYRNCNCTMSYA</sequence>
<reference evidence="3" key="1">
    <citation type="submission" date="2020-04" db="EMBL/GenBank/DDBJ databases">
        <authorList>
            <person name="Alioto T."/>
            <person name="Alioto T."/>
            <person name="Gomez Garrido J."/>
        </authorList>
    </citation>
    <scope>NUCLEOTIDE SEQUENCE</scope>
    <source>
        <strain evidence="3">A484AB</strain>
    </source>
</reference>
<evidence type="ECO:0000256" key="2">
    <source>
        <dbReference type="SAM" id="Phobius"/>
    </source>
</evidence>
<dbReference type="Proteomes" id="UP001152795">
    <property type="component" value="Unassembled WGS sequence"/>
</dbReference>
<feature type="transmembrane region" description="Helical" evidence="2">
    <location>
        <begin position="72"/>
        <end position="93"/>
    </location>
</feature>
<gene>
    <name evidence="3" type="ORF">PACLA_8A020201</name>
</gene>
<feature type="transmembrane region" description="Helical" evidence="2">
    <location>
        <begin position="34"/>
        <end position="52"/>
    </location>
</feature>
<evidence type="ECO:0000313" key="4">
    <source>
        <dbReference type="Proteomes" id="UP001152795"/>
    </source>
</evidence>